<organism evidence="2">
    <name type="scientific">hydrocarbon metagenome</name>
    <dbReference type="NCBI Taxonomy" id="938273"/>
    <lineage>
        <taxon>unclassified sequences</taxon>
        <taxon>metagenomes</taxon>
        <taxon>ecological metagenomes</taxon>
    </lineage>
</organism>
<name>A0A0W8G6M7_9ZZZZ</name>
<evidence type="ECO:0000256" key="1">
    <source>
        <dbReference type="SAM" id="Phobius"/>
    </source>
</evidence>
<gene>
    <name evidence="2" type="ORF">ASZ90_001333</name>
</gene>
<dbReference type="NCBIfam" id="TIGR02532">
    <property type="entry name" value="IV_pilin_GFxxxE"/>
    <property type="match status" value="1"/>
</dbReference>
<keyword evidence="1" id="KW-0812">Transmembrane</keyword>
<keyword evidence="1" id="KW-0472">Membrane</keyword>
<accession>A0A0W8G6M7</accession>
<reference evidence="2" key="1">
    <citation type="journal article" date="2015" name="Proc. Natl. Acad. Sci. U.S.A.">
        <title>Networks of energetic and metabolic interactions define dynamics in microbial communities.</title>
        <authorList>
            <person name="Embree M."/>
            <person name="Liu J.K."/>
            <person name="Al-Bassam M.M."/>
            <person name="Zengler K."/>
        </authorList>
    </citation>
    <scope>NUCLEOTIDE SEQUENCE</scope>
</reference>
<evidence type="ECO:0000313" key="2">
    <source>
        <dbReference type="EMBL" id="KUG28781.1"/>
    </source>
</evidence>
<protein>
    <submittedName>
        <fullName evidence="2">Uncharacterized protein</fullName>
    </submittedName>
</protein>
<dbReference type="PROSITE" id="PS00409">
    <property type="entry name" value="PROKAR_NTER_METHYL"/>
    <property type="match status" value="1"/>
</dbReference>
<proteinExistence type="predicted"/>
<feature type="transmembrane region" description="Helical" evidence="1">
    <location>
        <begin position="32"/>
        <end position="55"/>
    </location>
</feature>
<sequence>MSRERRLFRLGSGVPAVPAALAAPARSGFTLLETMVAVVILATALVAVLSVCLNIQDARLRAVRAQSAALILGDRLADMTAFGVNRLESRQGVQETAGGDWRWSVDVAASTLAGLNLATVTVTPDLPKAASTAGAPRGTADAAMRLTCLAGRR</sequence>
<comment type="caution">
    <text evidence="2">The sequence shown here is derived from an EMBL/GenBank/DDBJ whole genome shotgun (WGS) entry which is preliminary data.</text>
</comment>
<dbReference type="EMBL" id="LNQE01000176">
    <property type="protein sequence ID" value="KUG28781.1"/>
    <property type="molecule type" value="Genomic_DNA"/>
</dbReference>
<dbReference type="Pfam" id="PF07963">
    <property type="entry name" value="N_methyl"/>
    <property type="match status" value="1"/>
</dbReference>
<dbReference type="AlphaFoldDB" id="A0A0W8G6M7"/>
<dbReference type="InterPro" id="IPR012902">
    <property type="entry name" value="N_methyl_site"/>
</dbReference>
<keyword evidence="1" id="KW-1133">Transmembrane helix</keyword>